<dbReference type="Proteomes" id="UP001336020">
    <property type="component" value="Unassembled WGS sequence"/>
</dbReference>
<keyword evidence="3" id="KW-1185">Reference proteome</keyword>
<reference evidence="2 3" key="1">
    <citation type="submission" date="2023-07" db="EMBL/GenBank/DDBJ databases">
        <authorList>
            <person name="Girao M."/>
            <person name="Carvalho M.F."/>
        </authorList>
    </citation>
    <scope>NUCLEOTIDE SEQUENCE [LARGE SCALE GENOMIC DNA]</scope>
    <source>
        <strain evidence="2 3">YIM65754</strain>
    </source>
</reference>
<evidence type="ECO:0000313" key="3">
    <source>
        <dbReference type="Proteomes" id="UP001336020"/>
    </source>
</evidence>
<proteinExistence type="predicted"/>
<name>A0ABU7L9W9_9NOCA</name>
<protein>
    <submittedName>
        <fullName evidence="2">Uncharacterized protein</fullName>
    </submittedName>
</protein>
<evidence type="ECO:0000256" key="1">
    <source>
        <dbReference type="SAM" id="MobiDB-lite"/>
    </source>
</evidence>
<dbReference type="RefSeq" id="WP_330133526.1">
    <property type="nucleotide sequence ID" value="NZ_JAUTXY010000004.1"/>
</dbReference>
<feature type="compositionally biased region" description="Basic and acidic residues" evidence="1">
    <location>
        <begin position="90"/>
        <end position="107"/>
    </location>
</feature>
<organism evidence="2 3">
    <name type="scientific">Rhodococcus artemisiae</name>
    <dbReference type="NCBI Taxonomy" id="714159"/>
    <lineage>
        <taxon>Bacteria</taxon>
        <taxon>Bacillati</taxon>
        <taxon>Actinomycetota</taxon>
        <taxon>Actinomycetes</taxon>
        <taxon>Mycobacteriales</taxon>
        <taxon>Nocardiaceae</taxon>
        <taxon>Rhodococcus</taxon>
    </lineage>
</organism>
<evidence type="ECO:0000313" key="2">
    <source>
        <dbReference type="EMBL" id="MEE2058309.1"/>
    </source>
</evidence>
<feature type="region of interest" description="Disordered" evidence="1">
    <location>
        <begin position="85"/>
        <end position="107"/>
    </location>
</feature>
<dbReference type="EMBL" id="JAUTXY010000004">
    <property type="protein sequence ID" value="MEE2058309.1"/>
    <property type="molecule type" value="Genomic_DNA"/>
</dbReference>
<gene>
    <name evidence="2" type="ORF">Q7514_12340</name>
</gene>
<accession>A0ABU7L9W9</accession>
<comment type="caution">
    <text evidence="2">The sequence shown here is derived from an EMBL/GenBank/DDBJ whole genome shotgun (WGS) entry which is preliminary data.</text>
</comment>
<sequence>MTERSEYVGRSFHPTADSMVDHMEPVSCGCGTTVFVEKFSEAHTSVQWPARTVCPQLVHERSPGGWSPTCTSLRHAIDEACESGRIGLSSRHDPPPVRFSDGDAGTR</sequence>